<reference evidence="2 3" key="1">
    <citation type="journal article" date="2018" name="Nat. Biotechnol.">
        <title>A standardized bacterial taxonomy based on genome phylogeny substantially revises the tree of life.</title>
        <authorList>
            <person name="Parks D.H."/>
            <person name="Chuvochina M."/>
            <person name="Waite D.W."/>
            <person name="Rinke C."/>
            <person name="Skarshewski A."/>
            <person name="Chaumeil P.A."/>
            <person name="Hugenholtz P."/>
        </authorList>
    </citation>
    <scope>NUCLEOTIDE SEQUENCE [LARGE SCALE GENOMIC DNA]</scope>
    <source>
        <strain evidence="2">UBA10707</strain>
    </source>
</reference>
<protein>
    <recommendedName>
        <fullName evidence="4">Lipoprotein SmpA/OmlA domain-containing protein</fullName>
    </recommendedName>
</protein>
<comment type="caution">
    <text evidence="2">The sequence shown here is derived from an EMBL/GenBank/DDBJ whole genome shotgun (WGS) entry which is preliminary data.</text>
</comment>
<dbReference type="Proteomes" id="UP000264036">
    <property type="component" value="Unassembled WGS sequence"/>
</dbReference>
<gene>
    <name evidence="2" type="ORF">DD666_00685</name>
</gene>
<dbReference type="EMBL" id="DOEK01000003">
    <property type="protein sequence ID" value="HBP27915.1"/>
    <property type="molecule type" value="Genomic_DNA"/>
</dbReference>
<dbReference type="Gene3D" id="3.30.1450.10">
    <property type="match status" value="1"/>
</dbReference>
<dbReference type="AlphaFoldDB" id="A0A356LBM2"/>
<keyword evidence="1" id="KW-0732">Signal</keyword>
<organism evidence="2 3">
    <name type="scientific">Advenella kashmirensis</name>
    <dbReference type="NCBI Taxonomy" id="310575"/>
    <lineage>
        <taxon>Bacteria</taxon>
        <taxon>Pseudomonadati</taxon>
        <taxon>Pseudomonadota</taxon>
        <taxon>Betaproteobacteria</taxon>
        <taxon>Burkholderiales</taxon>
        <taxon>Alcaligenaceae</taxon>
    </lineage>
</organism>
<evidence type="ECO:0000313" key="2">
    <source>
        <dbReference type="EMBL" id="HBP27915.1"/>
    </source>
</evidence>
<evidence type="ECO:0000313" key="3">
    <source>
        <dbReference type="Proteomes" id="UP000264036"/>
    </source>
</evidence>
<proteinExistence type="predicted"/>
<evidence type="ECO:0008006" key="4">
    <source>
        <dbReference type="Google" id="ProtNLM"/>
    </source>
</evidence>
<name>A0A356LBM2_9BURK</name>
<evidence type="ECO:0000256" key="1">
    <source>
        <dbReference type="ARBA" id="ARBA00022729"/>
    </source>
</evidence>
<sequence length="99" mass="11020">MTETGDLFNSENVETITKGMDQAQALALVGVPPMMKMQVMDKETYTWSKSSMVSSGSGYLLTPTGYPVTESLILSFKDGKVVEKMYNKHQMQSKSTRIQ</sequence>
<dbReference type="InterPro" id="IPR037873">
    <property type="entry name" value="BamE-like"/>
</dbReference>
<accession>A0A356LBM2</accession>